<dbReference type="RefSeq" id="XP_002424367.1">
    <property type="nucleotide sequence ID" value="XM_002424322.1"/>
</dbReference>
<organism>
    <name type="scientific">Pediculus humanus subsp. corporis</name>
    <name type="common">Body louse</name>
    <dbReference type="NCBI Taxonomy" id="121224"/>
    <lineage>
        <taxon>Eukaryota</taxon>
        <taxon>Metazoa</taxon>
        <taxon>Ecdysozoa</taxon>
        <taxon>Arthropoda</taxon>
        <taxon>Hexapoda</taxon>
        <taxon>Insecta</taxon>
        <taxon>Pterygota</taxon>
        <taxon>Neoptera</taxon>
        <taxon>Paraneoptera</taxon>
        <taxon>Psocodea</taxon>
        <taxon>Troctomorpha</taxon>
        <taxon>Phthiraptera</taxon>
        <taxon>Anoplura</taxon>
        <taxon>Pediculidae</taxon>
        <taxon>Pediculus</taxon>
    </lineage>
</organism>
<dbReference type="CTD" id="8233932"/>
<dbReference type="HOGENOM" id="CLU_1009270_0_0_1"/>
<dbReference type="PANTHER" id="PTHR13333:SF5">
    <property type="entry name" value="M-AAA PROTEASE-INTERACTING PROTEIN 1, MITOCHONDRIAL"/>
    <property type="match status" value="1"/>
</dbReference>
<evidence type="ECO:0000313" key="2">
    <source>
        <dbReference type="EnsemblMetazoa" id="PHUM127920-PA"/>
    </source>
</evidence>
<evidence type="ECO:0000313" key="3">
    <source>
        <dbReference type="Proteomes" id="UP000009046"/>
    </source>
</evidence>
<keyword evidence="3" id="KW-1185">Reference proteome</keyword>
<name>E0VE23_PEDHC</name>
<dbReference type="InParanoid" id="E0VE23"/>
<dbReference type="EnsemblMetazoa" id="PHUM127920-RA">
    <property type="protein sequence ID" value="PHUM127920-PA"/>
    <property type="gene ID" value="PHUM127920"/>
</dbReference>
<accession>E0VE23</accession>
<gene>
    <name evidence="2" type="primary">8233932</name>
    <name evidence="1" type="ORF">Phum_PHUM127920</name>
</gene>
<dbReference type="KEGG" id="phu:Phum_PHUM127920"/>
<dbReference type="GO" id="GO:0005743">
    <property type="term" value="C:mitochondrial inner membrane"/>
    <property type="evidence" value="ECO:0007669"/>
    <property type="project" value="TreeGrafter"/>
</dbReference>
<dbReference type="GO" id="GO:0043022">
    <property type="term" value="F:ribosome binding"/>
    <property type="evidence" value="ECO:0007669"/>
    <property type="project" value="TreeGrafter"/>
</dbReference>
<dbReference type="PANTHER" id="PTHR13333">
    <property type="entry name" value="M-AAA PROTEASE-INTERACTING PROTEIN 1, MITOCHONDRIAL"/>
    <property type="match status" value="1"/>
</dbReference>
<dbReference type="EMBL" id="DS235088">
    <property type="protein sequence ID" value="EEB11629.1"/>
    <property type="molecule type" value="Genomic_DNA"/>
</dbReference>
<proteinExistence type="predicted"/>
<dbReference type="eggNOG" id="ENOG502SAAP">
    <property type="taxonomic scope" value="Eukaryota"/>
</dbReference>
<dbReference type="OrthoDB" id="6361925at2759"/>
<dbReference type="EMBL" id="AAZO01001496">
    <property type="status" value="NOT_ANNOTATED_CDS"/>
    <property type="molecule type" value="Genomic_DNA"/>
</dbReference>
<dbReference type="Proteomes" id="UP000009046">
    <property type="component" value="Unassembled WGS sequence"/>
</dbReference>
<reference evidence="1" key="2">
    <citation type="submission" date="2007-04" db="EMBL/GenBank/DDBJ databases">
        <title>The genome of the human body louse.</title>
        <authorList>
            <consortium name="The Human Body Louse Genome Consortium"/>
            <person name="Kirkness E."/>
            <person name="Walenz B."/>
            <person name="Hass B."/>
            <person name="Bruggner R."/>
            <person name="Strausberg R."/>
        </authorList>
    </citation>
    <scope>NUCLEOTIDE SEQUENCE</scope>
    <source>
        <strain evidence="1">USDA</strain>
    </source>
</reference>
<dbReference type="OMA" id="WDPDFNR"/>
<reference evidence="1" key="1">
    <citation type="submission" date="2007-04" db="EMBL/GenBank/DDBJ databases">
        <title>Annotation of Pediculus humanus corporis strain USDA.</title>
        <authorList>
            <person name="Kirkness E."/>
            <person name="Hannick L."/>
            <person name="Hass B."/>
            <person name="Bruggner R."/>
            <person name="Lawson D."/>
            <person name="Bidwell S."/>
            <person name="Joardar V."/>
            <person name="Caler E."/>
            <person name="Walenz B."/>
            <person name="Inman J."/>
            <person name="Schobel S."/>
            <person name="Galinsky K."/>
            <person name="Amedeo P."/>
            <person name="Strausberg R."/>
        </authorList>
    </citation>
    <scope>NUCLEOTIDE SEQUENCE</scope>
    <source>
        <strain evidence="1">USDA</strain>
    </source>
</reference>
<dbReference type="GeneID" id="8233932"/>
<dbReference type="VEuPathDB" id="VectorBase:PHUM127920"/>
<protein>
    <submittedName>
        <fullName evidence="1 2">Uncharacterized protein</fullName>
    </submittedName>
</protein>
<evidence type="ECO:0000313" key="1">
    <source>
        <dbReference type="EMBL" id="EEB11629.1"/>
    </source>
</evidence>
<dbReference type="AlphaFoldDB" id="E0VE23"/>
<dbReference type="GO" id="GO:0032979">
    <property type="term" value="P:protein insertion into mitochondrial inner membrane from matrix"/>
    <property type="evidence" value="ECO:0007669"/>
    <property type="project" value="TreeGrafter"/>
</dbReference>
<reference evidence="2" key="3">
    <citation type="submission" date="2021-02" db="UniProtKB">
        <authorList>
            <consortium name="EnsemblMetazoa"/>
        </authorList>
    </citation>
    <scope>IDENTIFICATION</scope>
    <source>
        <strain evidence="2">USDA</strain>
    </source>
</reference>
<sequence length="226" mass="26650">MFSTSLYRQNLLKNVCYRVKLLSNLKCQKQKWKTFSDNYMSYHEKRGSEIKNVDRQLPTLIYVQNPITWFINKIDFKMLKSAWDSDFDEAEFKRGTMQAVSVICTLISKNLWENLRGLVARQALVRLQRDVEVNWTDQQRRNIFLDPSDIKLALTKKVHFLKLADKKFVDVDMLFVGLKFKNNEPAFGNDLVLVELVARFHRNYSLGEIPNWTVTLFKVTRFNGTP</sequence>